<name>A0A1V8TCI2_9PEZI</name>
<proteinExistence type="predicted"/>
<reference evidence="2" key="1">
    <citation type="submission" date="2017-03" db="EMBL/GenBank/DDBJ databases">
        <title>Genomes of endolithic fungi from Antarctica.</title>
        <authorList>
            <person name="Coleine C."/>
            <person name="Masonjones S."/>
            <person name="Stajich J.E."/>
        </authorList>
    </citation>
    <scope>NUCLEOTIDE SEQUENCE [LARGE SCALE GENOMIC DNA]</scope>
    <source>
        <strain evidence="2">CCFEE 5527</strain>
    </source>
</reference>
<evidence type="ECO:0008006" key="3">
    <source>
        <dbReference type="Google" id="ProtNLM"/>
    </source>
</evidence>
<organism evidence="1 2">
    <name type="scientific">Cryoendolithus antarcticus</name>
    <dbReference type="NCBI Taxonomy" id="1507870"/>
    <lineage>
        <taxon>Eukaryota</taxon>
        <taxon>Fungi</taxon>
        <taxon>Dikarya</taxon>
        <taxon>Ascomycota</taxon>
        <taxon>Pezizomycotina</taxon>
        <taxon>Dothideomycetes</taxon>
        <taxon>Dothideomycetidae</taxon>
        <taxon>Cladosporiales</taxon>
        <taxon>Cladosporiaceae</taxon>
        <taxon>Cryoendolithus</taxon>
    </lineage>
</organism>
<accession>A0A1V8TCI2</accession>
<gene>
    <name evidence="1" type="ORF">B0A48_05966</name>
</gene>
<dbReference type="InParanoid" id="A0A1V8TCI2"/>
<sequence>MGLLSPYTLIRTVSLLHLTAAYFFLTNPARITDQNVVYMLGESMHLPHATTFTKPSEASTFVAILLSLFAVSDFTAAGLDQLVALEYWLANVPVRLAVMFAVTGYSWVGREGGYLGPEPGLGNFRVGLGSGGLKGGMSVRESVCNSLVFSWGFFEMCAWFWVFTSLRDERTAVAKKILEHRKAEEDRL</sequence>
<dbReference type="OrthoDB" id="5299849at2759"/>
<dbReference type="PANTHER" id="PTHR28029">
    <property type="entry name" value="PROTEIN ILM1"/>
    <property type="match status" value="1"/>
</dbReference>
<dbReference type="EMBL" id="NAJO01000011">
    <property type="protein sequence ID" value="OQO09075.1"/>
    <property type="molecule type" value="Genomic_DNA"/>
</dbReference>
<dbReference type="AlphaFoldDB" id="A0A1V8TCI2"/>
<dbReference type="InterPro" id="IPR018815">
    <property type="entry name" value="Incr_loss_mito_DNA_1"/>
</dbReference>
<dbReference type="Proteomes" id="UP000192596">
    <property type="component" value="Unassembled WGS sequence"/>
</dbReference>
<dbReference type="PANTHER" id="PTHR28029:SF1">
    <property type="entry name" value="PROTEIN ILM1"/>
    <property type="match status" value="1"/>
</dbReference>
<dbReference type="Pfam" id="PF10311">
    <property type="entry name" value="Ilm1"/>
    <property type="match status" value="1"/>
</dbReference>
<comment type="caution">
    <text evidence="1">The sequence shown here is derived from an EMBL/GenBank/DDBJ whole genome shotgun (WGS) entry which is preliminary data.</text>
</comment>
<evidence type="ECO:0000313" key="2">
    <source>
        <dbReference type="Proteomes" id="UP000192596"/>
    </source>
</evidence>
<keyword evidence="2" id="KW-1185">Reference proteome</keyword>
<dbReference type="FunCoup" id="A0A1V8TCI2">
    <property type="interactions" value="43"/>
</dbReference>
<evidence type="ECO:0000313" key="1">
    <source>
        <dbReference type="EMBL" id="OQO09075.1"/>
    </source>
</evidence>
<protein>
    <recommendedName>
        <fullName evidence="3">Increased loss of mitochondrial DNA protein 1</fullName>
    </recommendedName>
</protein>